<protein>
    <recommendedName>
        <fullName evidence="6 14">Fructose-bisphosphate aldolase</fullName>
        <shortName evidence="14">FBP aldolase</shortName>
        <ecNumber evidence="5 14">4.1.2.13</ecNumber>
    </recommendedName>
</protein>
<dbReference type="SUPFAM" id="SSF51569">
    <property type="entry name" value="Aldolase"/>
    <property type="match status" value="1"/>
</dbReference>
<dbReference type="KEGG" id="sbae:DSM104329_03596"/>
<dbReference type="EMBL" id="CP087164">
    <property type="protein sequence ID" value="UGS37181.1"/>
    <property type="molecule type" value="Genomic_DNA"/>
</dbReference>
<feature type="binding site" evidence="13">
    <location>
        <position position="131"/>
    </location>
    <ligand>
        <name>Zn(2+)</name>
        <dbReference type="ChEBI" id="CHEBI:29105"/>
        <label>2</label>
    </ligand>
</feature>
<dbReference type="GO" id="GO:0006096">
    <property type="term" value="P:glycolytic process"/>
    <property type="evidence" value="ECO:0007669"/>
    <property type="project" value="UniProtKB-KW"/>
</dbReference>
<evidence type="ECO:0000256" key="2">
    <source>
        <dbReference type="ARBA" id="ARBA00002181"/>
    </source>
</evidence>
<comment type="function">
    <text evidence="2 14">Catalyzes the aldol condensation of dihydroxyacetone phosphate (DHAP or glycerone-phosphate) with glyceraldehyde 3-phosphate (G3P) to form fructose 1,6-bisphosphate (FBP) in gluconeogenesis and the reverse reaction in glycolysis.</text>
</comment>
<dbReference type="GO" id="GO:0004332">
    <property type="term" value="F:fructose-bisphosphate aldolase activity"/>
    <property type="evidence" value="ECO:0007669"/>
    <property type="project" value="UniProtKB-EC"/>
</dbReference>
<dbReference type="NCBIfam" id="TIGR00167">
    <property type="entry name" value="cbbA"/>
    <property type="match status" value="1"/>
</dbReference>
<feature type="active site" description="Proton donor" evidence="11">
    <location>
        <position position="95"/>
    </location>
</feature>
<evidence type="ECO:0000256" key="7">
    <source>
        <dbReference type="ARBA" id="ARBA00022723"/>
    </source>
</evidence>
<dbReference type="Gene3D" id="3.20.20.70">
    <property type="entry name" value="Aldolase class I"/>
    <property type="match status" value="1"/>
</dbReference>
<evidence type="ECO:0000313" key="16">
    <source>
        <dbReference type="Proteomes" id="UP001162834"/>
    </source>
</evidence>
<evidence type="ECO:0000256" key="6">
    <source>
        <dbReference type="ARBA" id="ARBA00013779"/>
    </source>
</evidence>
<comment type="similarity">
    <text evidence="4 14">Belongs to the class II fructose-bisphosphate aldolase family.</text>
</comment>
<dbReference type="RefSeq" id="WP_259311241.1">
    <property type="nucleotide sequence ID" value="NZ_CP087164.1"/>
</dbReference>
<dbReference type="InterPro" id="IPR013785">
    <property type="entry name" value="Aldolase_TIM"/>
</dbReference>
<keyword evidence="9 14" id="KW-0324">Glycolysis</keyword>
<dbReference type="GO" id="GO:0008270">
    <property type="term" value="F:zinc ion binding"/>
    <property type="evidence" value="ECO:0007669"/>
    <property type="project" value="UniProtKB-UniRule"/>
</dbReference>
<sequence>MPLATPCQYAAMLDAAADRGYAYAAVNVTSSETLNAALRGFELANADGIVQITVGAAEYLSGTGAKDALLGARALAHYAHVVAEASPVLVALHTDHCPPAHVDDWLRPLLAESRRRVARNAAPLFHSHMFDGSALPLAENLRIAADLLAVCAELDVVLEVESGVVGGEEDGIAGPDKAHPDLYTTPEDLLQVAGALGVGERGRYLLAAAFGNVHGTHAPGNVVLRPEILRDGQRALATAYPGARFQYVFHGSSGSSAQELADAVSFGVVKVNVDTDNQYAFTRAIAGHVLDHWEGVLRIDGGLGDKRSFDPRAWGRAGEAAMAERVRRACEQLGSAGRSLASSAAVIDGAGRALADPS</sequence>
<evidence type="ECO:0000313" key="15">
    <source>
        <dbReference type="EMBL" id="UGS37181.1"/>
    </source>
</evidence>
<feature type="binding site" evidence="13">
    <location>
        <position position="214"/>
    </location>
    <ligand>
        <name>Zn(2+)</name>
        <dbReference type="ChEBI" id="CHEBI:29105"/>
        <label>1</label>
        <note>catalytic</note>
    </ligand>
</feature>
<keyword evidence="16" id="KW-1185">Reference proteome</keyword>
<name>A0A9E6XZG3_9ACTN</name>
<comment type="catalytic activity">
    <reaction evidence="1 14">
        <text>beta-D-fructose 1,6-bisphosphate = D-glyceraldehyde 3-phosphate + dihydroxyacetone phosphate</text>
        <dbReference type="Rhea" id="RHEA:14729"/>
        <dbReference type="ChEBI" id="CHEBI:32966"/>
        <dbReference type="ChEBI" id="CHEBI:57642"/>
        <dbReference type="ChEBI" id="CHEBI:59776"/>
        <dbReference type="EC" id="4.1.2.13"/>
    </reaction>
</comment>
<dbReference type="PANTHER" id="PTHR30559:SF0">
    <property type="entry name" value="FRUCTOSE-BISPHOSPHATE ALDOLASE"/>
    <property type="match status" value="1"/>
</dbReference>
<feature type="binding site" evidence="12">
    <location>
        <position position="215"/>
    </location>
    <ligand>
        <name>dihydroxyacetone phosphate</name>
        <dbReference type="ChEBI" id="CHEBI:57642"/>
    </ligand>
</feature>
<dbReference type="GO" id="GO:0005829">
    <property type="term" value="C:cytosol"/>
    <property type="evidence" value="ECO:0007669"/>
    <property type="project" value="TreeGrafter"/>
</dbReference>
<evidence type="ECO:0000256" key="11">
    <source>
        <dbReference type="PIRSR" id="PIRSR001359-1"/>
    </source>
</evidence>
<evidence type="ECO:0000256" key="9">
    <source>
        <dbReference type="ARBA" id="ARBA00023152"/>
    </source>
</evidence>
<organism evidence="15 16">
    <name type="scientific">Capillimicrobium parvum</name>
    <dbReference type="NCBI Taxonomy" id="2884022"/>
    <lineage>
        <taxon>Bacteria</taxon>
        <taxon>Bacillati</taxon>
        <taxon>Actinomycetota</taxon>
        <taxon>Thermoleophilia</taxon>
        <taxon>Solirubrobacterales</taxon>
        <taxon>Capillimicrobiaceae</taxon>
        <taxon>Capillimicrobium</taxon>
    </lineage>
</organism>
<dbReference type="EC" id="4.1.2.13" evidence="5 14"/>
<comment type="pathway">
    <text evidence="3 14">Carbohydrate degradation; glycolysis; D-glyceraldehyde 3-phosphate and glycerone phosphate from D-glucose: step 4/4.</text>
</comment>
<feature type="binding site" evidence="13">
    <location>
        <position position="161"/>
    </location>
    <ligand>
        <name>Zn(2+)</name>
        <dbReference type="ChEBI" id="CHEBI:29105"/>
        <label>2</label>
    </ligand>
</feature>
<evidence type="ECO:0000256" key="14">
    <source>
        <dbReference type="RuleBase" id="RU366023"/>
    </source>
</evidence>
<evidence type="ECO:0000256" key="10">
    <source>
        <dbReference type="ARBA" id="ARBA00023239"/>
    </source>
</evidence>
<dbReference type="InterPro" id="IPR006411">
    <property type="entry name" value="Fruct_bisP_bact"/>
</dbReference>
<evidence type="ECO:0000256" key="1">
    <source>
        <dbReference type="ARBA" id="ARBA00000441"/>
    </source>
</evidence>
<dbReference type="PIRSF" id="PIRSF001359">
    <property type="entry name" value="F_bP_aldolase_II"/>
    <property type="match status" value="1"/>
</dbReference>
<evidence type="ECO:0000256" key="13">
    <source>
        <dbReference type="PIRSR" id="PIRSR001359-3"/>
    </source>
</evidence>
<keyword evidence="7 13" id="KW-0479">Metal-binding</keyword>
<reference evidence="15" key="1">
    <citation type="journal article" date="2022" name="Int. J. Syst. Evol. Microbiol.">
        <title>Pseudomonas aegrilactucae sp. nov. and Pseudomonas morbosilactucae sp. nov., pathogens causing bacterial rot of lettuce in Japan.</title>
        <authorList>
            <person name="Sawada H."/>
            <person name="Fujikawa T."/>
            <person name="Satou M."/>
        </authorList>
    </citation>
    <scope>NUCLEOTIDE SEQUENCE</scope>
    <source>
        <strain evidence="15">0166_1</strain>
    </source>
</reference>
<keyword evidence="10 14" id="KW-0456">Lyase</keyword>
<comment type="cofactor">
    <cofactor evidence="13 14">
        <name>Zn(2+)</name>
        <dbReference type="ChEBI" id="CHEBI:29105"/>
    </cofactor>
    <text evidence="13 14">Binds 2 Zn(2+) ions per subunit. One is catalytic and the other provides a structural contribution.</text>
</comment>
<evidence type="ECO:0000256" key="12">
    <source>
        <dbReference type="PIRSR" id="PIRSR001359-2"/>
    </source>
</evidence>
<dbReference type="InterPro" id="IPR000771">
    <property type="entry name" value="FBA_II"/>
</dbReference>
<gene>
    <name evidence="15" type="primary">fba</name>
    <name evidence="15" type="ORF">DSM104329_03596</name>
</gene>
<dbReference type="NCBIfam" id="NF006628">
    <property type="entry name" value="PRK09197.1"/>
    <property type="match status" value="1"/>
</dbReference>
<evidence type="ECO:0000256" key="8">
    <source>
        <dbReference type="ARBA" id="ARBA00022833"/>
    </source>
</evidence>
<dbReference type="Proteomes" id="UP001162834">
    <property type="component" value="Chromosome"/>
</dbReference>
<dbReference type="PANTHER" id="PTHR30559">
    <property type="entry name" value="FRUCTOSE-BISPHOSPHATE ALDOLASE CLASS 2"/>
    <property type="match status" value="1"/>
</dbReference>
<feature type="binding site" evidence="12">
    <location>
        <begin position="251"/>
        <end position="253"/>
    </location>
    <ligand>
        <name>dihydroxyacetone phosphate</name>
        <dbReference type="ChEBI" id="CHEBI:57642"/>
    </ligand>
</feature>
<proteinExistence type="inferred from homology"/>
<evidence type="ECO:0000256" key="4">
    <source>
        <dbReference type="ARBA" id="ARBA00005812"/>
    </source>
</evidence>
<feature type="binding site" evidence="12">
    <location>
        <begin position="272"/>
        <end position="275"/>
    </location>
    <ligand>
        <name>dihydroxyacetone phosphate</name>
        <dbReference type="ChEBI" id="CHEBI:57642"/>
    </ligand>
</feature>
<keyword evidence="8 13" id="KW-0862">Zinc</keyword>
<dbReference type="AlphaFoldDB" id="A0A9E6XZG3"/>
<evidence type="ECO:0000256" key="3">
    <source>
        <dbReference type="ARBA" id="ARBA00004714"/>
    </source>
</evidence>
<feature type="binding site" evidence="13">
    <location>
        <position position="250"/>
    </location>
    <ligand>
        <name>Zn(2+)</name>
        <dbReference type="ChEBI" id="CHEBI:29105"/>
        <label>1</label>
        <note>catalytic</note>
    </ligand>
</feature>
<dbReference type="NCBIfam" id="TIGR01520">
    <property type="entry name" value="FruBisAldo_II_A"/>
    <property type="match status" value="1"/>
</dbReference>
<evidence type="ECO:0000256" key="5">
    <source>
        <dbReference type="ARBA" id="ARBA00013068"/>
    </source>
</evidence>
<dbReference type="Pfam" id="PF01116">
    <property type="entry name" value="F_bP_aldolase"/>
    <property type="match status" value="1"/>
</dbReference>
<feature type="binding site" evidence="13">
    <location>
        <position position="96"/>
    </location>
    <ligand>
        <name>Zn(2+)</name>
        <dbReference type="ChEBI" id="CHEBI:29105"/>
        <label>1</label>
        <note>catalytic</note>
    </ligand>
</feature>
<accession>A0A9E6XZG3</accession>